<name>A0AAD7RKT5_9TELE</name>
<dbReference type="InterPro" id="IPR012934">
    <property type="entry name" value="Znf_AD"/>
</dbReference>
<evidence type="ECO:0000313" key="4">
    <source>
        <dbReference type="Proteomes" id="UP001221898"/>
    </source>
</evidence>
<dbReference type="PROSITE" id="PS51915">
    <property type="entry name" value="ZAD"/>
    <property type="match status" value="1"/>
</dbReference>
<accession>A0AAD7RKT5</accession>
<dbReference type="GO" id="GO:0008270">
    <property type="term" value="F:zinc ion binding"/>
    <property type="evidence" value="ECO:0007669"/>
    <property type="project" value="UniProtKB-UniRule"/>
</dbReference>
<evidence type="ECO:0000256" key="1">
    <source>
        <dbReference type="PROSITE-ProRule" id="PRU01263"/>
    </source>
</evidence>
<sequence length="509" mass="56055">MSCHFPEDSATQFKTAADVCRVCGDDFASKKGKHNLLQGKDFTVRPDYTAALECLTGPVMVGDGLPMAVCESCRTQLKRYHRCAAEVDRIGNAVREKCSGISNIRLKRCVPNTCIWAPIQKQLKSCATQSPNTLSLVSDTAPNTNPTSEKVQVNFAQITTYKKISARVVTNRPALIVLPTLKQKSPADGLVIESSQQTCSAKVCIPTIASAPVLSGPVRSAKRAPTVAELIMKNQQQVEETKETKVILKTLSGVKTRVLRGPFEKIGEDLVQGRYKNLPRSIMAVPGLAYCVTNEVLKLIDRECKKLTSKKFDSVLRQKTPSALADFTWDKVLSEWEKTAPNFLRFLECVSNVSTQSAAKGRHKAMDGTKKYAMAMGGVTLLRVRSREMSAPMYHNSIVMHHGGAKKRCFWRLARLGICVSSRSTLHKLKQMSRSWDSQILEWKRGAHKGSTSDENCAESKAVYASPVKDIVKDNNRETSATEIGFQTVLDAGSLAIQTLLSEPQVTQS</sequence>
<proteinExistence type="predicted"/>
<evidence type="ECO:0000259" key="2">
    <source>
        <dbReference type="PROSITE" id="PS51915"/>
    </source>
</evidence>
<keyword evidence="4" id="KW-1185">Reference proteome</keyword>
<reference evidence="3" key="1">
    <citation type="journal article" date="2023" name="Science">
        <title>Genome structures resolve the early diversification of teleost fishes.</title>
        <authorList>
            <person name="Parey E."/>
            <person name="Louis A."/>
            <person name="Montfort J."/>
            <person name="Bouchez O."/>
            <person name="Roques C."/>
            <person name="Iampietro C."/>
            <person name="Lluch J."/>
            <person name="Castinel A."/>
            <person name="Donnadieu C."/>
            <person name="Desvignes T."/>
            <person name="Floi Bucao C."/>
            <person name="Jouanno E."/>
            <person name="Wen M."/>
            <person name="Mejri S."/>
            <person name="Dirks R."/>
            <person name="Jansen H."/>
            <person name="Henkel C."/>
            <person name="Chen W.J."/>
            <person name="Zahm M."/>
            <person name="Cabau C."/>
            <person name="Klopp C."/>
            <person name="Thompson A.W."/>
            <person name="Robinson-Rechavi M."/>
            <person name="Braasch I."/>
            <person name="Lecointre G."/>
            <person name="Bobe J."/>
            <person name="Postlethwait J.H."/>
            <person name="Berthelot C."/>
            <person name="Roest Crollius H."/>
            <person name="Guiguen Y."/>
        </authorList>
    </citation>
    <scope>NUCLEOTIDE SEQUENCE</scope>
    <source>
        <strain evidence="3">NC1722</strain>
    </source>
</reference>
<feature type="binding site" evidence="1">
    <location>
        <position position="23"/>
    </location>
    <ligand>
        <name>Zn(2+)</name>
        <dbReference type="ChEBI" id="CHEBI:29105"/>
    </ligand>
</feature>
<keyword evidence="1" id="KW-0862">Zinc</keyword>
<feature type="binding site" evidence="1">
    <location>
        <position position="70"/>
    </location>
    <ligand>
        <name>Zn(2+)</name>
        <dbReference type="ChEBI" id="CHEBI:29105"/>
    </ligand>
</feature>
<keyword evidence="1" id="KW-0479">Metal-binding</keyword>
<gene>
    <name evidence="3" type="ORF">AAFF_G00177480</name>
</gene>
<feature type="domain" description="ZAD" evidence="2">
    <location>
        <begin position="18"/>
        <end position="97"/>
    </location>
</feature>
<feature type="binding site" evidence="1">
    <location>
        <position position="73"/>
    </location>
    <ligand>
        <name>Zn(2+)</name>
        <dbReference type="ChEBI" id="CHEBI:29105"/>
    </ligand>
</feature>
<dbReference type="EMBL" id="JAINUG010000236">
    <property type="protein sequence ID" value="KAJ8386059.1"/>
    <property type="molecule type" value="Genomic_DNA"/>
</dbReference>
<organism evidence="3 4">
    <name type="scientific">Aldrovandia affinis</name>
    <dbReference type="NCBI Taxonomy" id="143900"/>
    <lineage>
        <taxon>Eukaryota</taxon>
        <taxon>Metazoa</taxon>
        <taxon>Chordata</taxon>
        <taxon>Craniata</taxon>
        <taxon>Vertebrata</taxon>
        <taxon>Euteleostomi</taxon>
        <taxon>Actinopterygii</taxon>
        <taxon>Neopterygii</taxon>
        <taxon>Teleostei</taxon>
        <taxon>Notacanthiformes</taxon>
        <taxon>Halosauridae</taxon>
        <taxon>Aldrovandia</taxon>
    </lineage>
</organism>
<evidence type="ECO:0000313" key="3">
    <source>
        <dbReference type="EMBL" id="KAJ8386059.1"/>
    </source>
</evidence>
<dbReference type="Proteomes" id="UP001221898">
    <property type="component" value="Unassembled WGS sequence"/>
</dbReference>
<dbReference type="GO" id="GO:0005634">
    <property type="term" value="C:nucleus"/>
    <property type="evidence" value="ECO:0007669"/>
    <property type="project" value="InterPro"/>
</dbReference>
<comment type="caution">
    <text evidence="3">The sequence shown here is derived from an EMBL/GenBank/DDBJ whole genome shotgun (WGS) entry which is preliminary data.</text>
</comment>
<keyword evidence="1" id="KW-0863">Zinc-finger</keyword>
<feature type="binding site" evidence="1">
    <location>
        <position position="20"/>
    </location>
    <ligand>
        <name>Zn(2+)</name>
        <dbReference type="ChEBI" id="CHEBI:29105"/>
    </ligand>
</feature>
<dbReference type="AlphaFoldDB" id="A0AAD7RKT5"/>
<protein>
    <recommendedName>
        <fullName evidence="2">ZAD domain-containing protein</fullName>
    </recommendedName>
</protein>